<keyword evidence="3" id="KW-0963">Cytoplasm</keyword>
<feature type="domain" description="G" evidence="4">
    <location>
        <begin position="218"/>
        <end position="304"/>
    </location>
</feature>
<evidence type="ECO:0000313" key="8">
    <source>
        <dbReference type="Proteomes" id="UP000759103"/>
    </source>
</evidence>
<dbReference type="Gene3D" id="3.40.50.300">
    <property type="entry name" value="P-loop containing nucleotide triphosphate hydrolases"/>
    <property type="match status" value="1"/>
</dbReference>
<dbReference type="Gene3D" id="1.20.120.430">
    <property type="entry name" value="tRNA modification GTPase MnmE domain 2"/>
    <property type="match status" value="1"/>
</dbReference>
<proteinExistence type="inferred from homology"/>
<protein>
    <recommendedName>
        <fullName evidence="3">tRNA modification GTPase MnmE</fullName>
        <ecNumber evidence="3">3.6.-.-</ecNumber>
    </recommendedName>
</protein>
<comment type="cofactor">
    <cofactor evidence="3">
        <name>K(+)</name>
        <dbReference type="ChEBI" id="CHEBI:29103"/>
    </cofactor>
    <text evidence="3">Binds 1 potassium ion per subunit.</text>
</comment>
<feature type="binding site" evidence="3">
    <location>
        <position position="249"/>
    </location>
    <ligand>
        <name>K(+)</name>
        <dbReference type="ChEBI" id="CHEBI:29103"/>
    </ligand>
</feature>
<dbReference type="InterPro" id="IPR031168">
    <property type="entry name" value="G_TrmE"/>
</dbReference>
<dbReference type="SUPFAM" id="SSF52540">
    <property type="entry name" value="P-loop containing nucleoside triphosphate hydrolases"/>
    <property type="match status" value="1"/>
</dbReference>
<gene>
    <name evidence="3 7" type="primary">mnmE</name>
    <name evidence="3" type="synonym">trmE</name>
    <name evidence="7" type="ORF">KZ820_16615</name>
</gene>
<dbReference type="Gene3D" id="3.30.1360.120">
    <property type="entry name" value="Probable tRNA modification gtpase trme, domain 1"/>
    <property type="match status" value="1"/>
</dbReference>
<dbReference type="SUPFAM" id="SSF116878">
    <property type="entry name" value="TrmE connector domain"/>
    <property type="match status" value="1"/>
</dbReference>
<evidence type="ECO:0000256" key="1">
    <source>
        <dbReference type="ARBA" id="ARBA00022741"/>
    </source>
</evidence>
<feature type="domain" description="GTP-binding protein TrmE N-terminal" evidence="5">
    <location>
        <begin position="5"/>
        <end position="119"/>
    </location>
</feature>
<dbReference type="InterPro" id="IPR027266">
    <property type="entry name" value="TrmE/GcvT-like"/>
</dbReference>
<accession>A0ABS7BRX5</accession>
<feature type="binding site" evidence="3">
    <location>
        <position position="250"/>
    </location>
    <ligand>
        <name>Mg(2+)</name>
        <dbReference type="ChEBI" id="CHEBI:18420"/>
    </ligand>
</feature>
<feature type="binding site" evidence="3">
    <location>
        <position position="246"/>
    </location>
    <ligand>
        <name>K(+)</name>
        <dbReference type="ChEBI" id="CHEBI:29103"/>
    </ligand>
</feature>
<sequence length="424" mass="44399">MDADTIYALSSGAPPAAIAVVRVSGRHALAAAAALAGPLPPPRSAAVRTLRGSDGAPLDRALVLVFPGPNSATGEDLVELHLHGGRAVVAAVSAALADQPGLRQAEPGEFTRRALTNGRIDLHQAEGLADLLEAETEDQRRAALAASDGMLGETLAGWLRSLSGAAAMIEATIDYDEEADIAHDRVDAWRPVVAAVRDEMVALLAQPSVERLRDGLLVVLAGPPNAGKSSLFNALLGRDAAIVTPIAGTTRDVIEAHVVRSGIPYRLCDTAGLAEYTDDVVEQIGIDRARALSAQADVILWLGERATAPVGAVHVTAKADLAHEPGGDISVSTKSAGSIDRLWELLASHAREQLTLRSDVALRETQRDALRGVTDSLSNSLCEIEPLMSAEELRVARRLLGGLVGQDATEAMLDALFGRFCLGK</sequence>
<dbReference type="EC" id="3.6.-.-" evidence="3"/>
<feature type="binding site" evidence="3">
    <location>
        <position position="424"/>
    </location>
    <ligand>
        <name>(6S)-5-formyl-5,6,7,8-tetrahydrofolate</name>
        <dbReference type="ChEBI" id="CHEBI:57457"/>
    </ligand>
</feature>
<feature type="domain" description="MnmE helical" evidence="6">
    <location>
        <begin position="122"/>
        <end position="421"/>
    </location>
</feature>
<organism evidence="7 8">
    <name type="scientific">Sphingomonas citri</name>
    <dbReference type="NCBI Taxonomy" id="2862499"/>
    <lineage>
        <taxon>Bacteria</taxon>
        <taxon>Pseudomonadati</taxon>
        <taxon>Pseudomonadota</taxon>
        <taxon>Alphaproteobacteria</taxon>
        <taxon>Sphingomonadales</taxon>
        <taxon>Sphingomonadaceae</taxon>
        <taxon>Sphingomonas</taxon>
    </lineage>
</organism>
<dbReference type="GO" id="GO:0016787">
    <property type="term" value="F:hydrolase activity"/>
    <property type="evidence" value="ECO:0007669"/>
    <property type="project" value="UniProtKB-KW"/>
</dbReference>
<dbReference type="CDD" id="cd04164">
    <property type="entry name" value="trmE"/>
    <property type="match status" value="1"/>
</dbReference>
<dbReference type="PANTHER" id="PTHR42714">
    <property type="entry name" value="TRNA MODIFICATION GTPASE GTPBP3"/>
    <property type="match status" value="1"/>
</dbReference>
<keyword evidence="8" id="KW-1185">Reference proteome</keyword>
<feature type="binding site" evidence="3">
    <location>
        <position position="119"/>
    </location>
    <ligand>
        <name>(6S)-5-formyl-5,6,7,8-tetrahydrofolate</name>
        <dbReference type="ChEBI" id="CHEBI:57457"/>
    </ligand>
</feature>
<feature type="binding site" evidence="3">
    <location>
        <position position="79"/>
    </location>
    <ligand>
        <name>(6S)-5-formyl-5,6,7,8-tetrahydrofolate</name>
        <dbReference type="ChEBI" id="CHEBI:57457"/>
    </ligand>
</feature>
<dbReference type="InterPro" id="IPR027368">
    <property type="entry name" value="MnmE_dom2"/>
</dbReference>
<comment type="caution">
    <text evidence="7">The sequence shown here is derived from an EMBL/GenBank/DDBJ whole genome shotgun (WGS) entry which is preliminary data.</text>
</comment>
<evidence type="ECO:0000259" key="5">
    <source>
        <dbReference type="Pfam" id="PF10396"/>
    </source>
</evidence>
<keyword evidence="3" id="KW-0479">Metal-binding</keyword>
<evidence type="ECO:0000313" key="7">
    <source>
        <dbReference type="EMBL" id="MBW6532366.1"/>
    </source>
</evidence>
<keyword evidence="3" id="KW-0630">Potassium</keyword>
<dbReference type="EMBL" id="JAHXZN010000007">
    <property type="protein sequence ID" value="MBW6532366.1"/>
    <property type="molecule type" value="Genomic_DNA"/>
</dbReference>
<evidence type="ECO:0000259" key="6">
    <source>
        <dbReference type="Pfam" id="PF12631"/>
    </source>
</evidence>
<feature type="binding site" evidence="3">
    <location>
        <begin position="225"/>
        <end position="230"/>
    </location>
    <ligand>
        <name>GTP</name>
        <dbReference type="ChEBI" id="CHEBI:37565"/>
    </ligand>
</feature>
<feature type="binding site" evidence="3">
    <location>
        <begin position="269"/>
        <end position="272"/>
    </location>
    <ligand>
        <name>GTP</name>
        <dbReference type="ChEBI" id="CHEBI:37565"/>
    </ligand>
</feature>
<feature type="binding site" evidence="3">
    <location>
        <position position="22"/>
    </location>
    <ligand>
        <name>(6S)-5-formyl-5,6,7,8-tetrahydrofolate</name>
        <dbReference type="ChEBI" id="CHEBI:57457"/>
    </ligand>
</feature>
<dbReference type="HAMAP" id="MF_00379">
    <property type="entry name" value="GTPase_MnmE"/>
    <property type="match status" value="1"/>
</dbReference>
<keyword evidence="2 3" id="KW-0342">GTP-binding</keyword>
<dbReference type="NCBIfam" id="NF003661">
    <property type="entry name" value="PRK05291.1-3"/>
    <property type="match status" value="1"/>
</dbReference>
<comment type="subunit">
    <text evidence="3">Homodimer. Heterotetramer of two MnmE and two MnmG subunits.</text>
</comment>
<keyword evidence="3" id="KW-0460">Magnesium</keyword>
<evidence type="ECO:0000256" key="3">
    <source>
        <dbReference type="HAMAP-Rule" id="MF_00379"/>
    </source>
</evidence>
<dbReference type="Proteomes" id="UP000759103">
    <property type="component" value="Unassembled WGS sequence"/>
</dbReference>
<dbReference type="InterPro" id="IPR004520">
    <property type="entry name" value="GTPase_MnmE"/>
</dbReference>
<evidence type="ECO:0000259" key="4">
    <source>
        <dbReference type="Pfam" id="PF01926"/>
    </source>
</evidence>
<dbReference type="PANTHER" id="PTHR42714:SF2">
    <property type="entry name" value="TRNA MODIFICATION GTPASE GTPBP3, MITOCHONDRIAL"/>
    <property type="match status" value="1"/>
</dbReference>
<keyword evidence="1 3" id="KW-0547">Nucleotide-binding</keyword>
<dbReference type="Pfam" id="PF01926">
    <property type="entry name" value="MMR_HSR1"/>
    <property type="match status" value="1"/>
</dbReference>
<name>A0ABS7BRX5_9SPHN</name>
<dbReference type="SUPFAM" id="SSF103025">
    <property type="entry name" value="Folate-binding domain"/>
    <property type="match status" value="1"/>
</dbReference>
<dbReference type="InterPro" id="IPR006073">
    <property type="entry name" value="GTP-bd"/>
</dbReference>
<dbReference type="InterPro" id="IPR018948">
    <property type="entry name" value="GTP-bd_TrmE_N"/>
</dbReference>
<evidence type="ECO:0000256" key="2">
    <source>
        <dbReference type="ARBA" id="ARBA00023134"/>
    </source>
</evidence>
<feature type="binding site" evidence="3">
    <location>
        <position position="225"/>
    </location>
    <ligand>
        <name>K(+)</name>
        <dbReference type="ChEBI" id="CHEBI:29103"/>
    </ligand>
</feature>
<dbReference type="CDD" id="cd14858">
    <property type="entry name" value="TrmE_N"/>
    <property type="match status" value="1"/>
</dbReference>
<feature type="binding site" evidence="3">
    <location>
        <position position="229"/>
    </location>
    <ligand>
        <name>Mg(2+)</name>
        <dbReference type="ChEBI" id="CHEBI:18420"/>
    </ligand>
</feature>
<dbReference type="Pfam" id="PF12631">
    <property type="entry name" value="MnmE_helical"/>
    <property type="match status" value="1"/>
</dbReference>
<comment type="function">
    <text evidence="3">Exhibits a very high intrinsic GTPase hydrolysis rate. Involved in the addition of a carboxymethylaminomethyl (cmnm) group at the wobble position (U34) of certain tRNAs, forming tRNA-cmnm(5)s(2)U34.</text>
</comment>
<feature type="binding site" evidence="3">
    <location>
        <begin position="244"/>
        <end position="250"/>
    </location>
    <ligand>
        <name>GTP</name>
        <dbReference type="ChEBI" id="CHEBI:37565"/>
    </ligand>
</feature>
<keyword evidence="3" id="KW-0819">tRNA processing</keyword>
<keyword evidence="3 7" id="KW-0378">Hydrolase</keyword>
<comment type="caution">
    <text evidence="3">Lacks conserved residue(s) required for the propagation of feature annotation.</text>
</comment>
<dbReference type="InterPro" id="IPR025867">
    <property type="entry name" value="MnmE_helical"/>
</dbReference>
<dbReference type="Pfam" id="PF10396">
    <property type="entry name" value="TrmE_N"/>
    <property type="match status" value="1"/>
</dbReference>
<dbReference type="RefSeq" id="WP_219749749.1">
    <property type="nucleotide sequence ID" value="NZ_JAHXZN010000007.1"/>
</dbReference>
<comment type="similarity">
    <text evidence="3">Belongs to the TRAFAC class TrmE-Era-EngA-EngB-Septin-like GTPase superfamily. TrmE GTPase family.</text>
</comment>
<dbReference type="InterPro" id="IPR027417">
    <property type="entry name" value="P-loop_NTPase"/>
</dbReference>
<reference evidence="7 8" key="1">
    <citation type="submission" date="2021-07" db="EMBL/GenBank/DDBJ databases">
        <title>Sphingomonas sp.</title>
        <authorList>
            <person name="Feng G."/>
            <person name="Li J."/>
            <person name="Pan M."/>
        </authorList>
    </citation>
    <scope>NUCLEOTIDE SEQUENCE [LARGE SCALE GENOMIC DNA]</scope>
    <source>
        <strain evidence="7 8">RRHST34</strain>
    </source>
</reference>
<feature type="binding site" evidence="3">
    <location>
        <position position="244"/>
    </location>
    <ligand>
        <name>K(+)</name>
        <dbReference type="ChEBI" id="CHEBI:29103"/>
    </ligand>
</feature>
<comment type="subcellular location">
    <subcellularLocation>
        <location evidence="3">Cytoplasm</location>
    </subcellularLocation>
</comment>